<keyword evidence="1" id="KW-0812">Transmembrane</keyword>
<dbReference type="Proteomes" id="UP000007478">
    <property type="component" value="Chromosome"/>
</dbReference>
<dbReference type="EMBL" id="CP002372">
    <property type="protein sequence ID" value="ADT83568.1"/>
    <property type="molecule type" value="Genomic_DNA"/>
</dbReference>
<keyword evidence="1" id="KW-1133">Transmembrane helix</keyword>
<evidence type="ECO:0000313" key="3">
    <source>
        <dbReference type="Proteomes" id="UP000007478"/>
    </source>
</evidence>
<organism evidence="2 3">
    <name type="scientific">Thermococcus barophilus (strain DSM 11836 / MP)</name>
    <dbReference type="NCBI Taxonomy" id="391623"/>
    <lineage>
        <taxon>Archaea</taxon>
        <taxon>Methanobacteriati</taxon>
        <taxon>Methanobacteriota</taxon>
        <taxon>Thermococci</taxon>
        <taxon>Thermococcales</taxon>
        <taxon>Thermococcaceae</taxon>
        <taxon>Thermococcus</taxon>
    </lineage>
</organism>
<reference evidence="2 3" key="1">
    <citation type="journal article" date="2011" name="J. Bacteriol.">
        <title>Complete genome sequence of the hyperthermophilic, piezophilic, heterotrophic, and carboxydotrophic archaeon Thermococcus barophilus MP.</title>
        <authorList>
            <person name="Vannier P."/>
            <person name="Marteinsson V.T."/>
            <person name="Fridjonsson O.H."/>
            <person name="Oger P."/>
            <person name="Jebbar M."/>
        </authorList>
    </citation>
    <scope>NUCLEOTIDE SEQUENCE [LARGE SCALE GENOMIC DNA]</scope>
    <source>
        <strain evidence="3">DSM 11836 / MP</strain>
    </source>
</reference>
<accession>F0LKB0</accession>
<feature type="transmembrane region" description="Helical" evidence="1">
    <location>
        <begin position="12"/>
        <end position="30"/>
    </location>
</feature>
<gene>
    <name evidence="2" type="ordered locus">TERMP_00591</name>
</gene>
<feature type="transmembrane region" description="Helical" evidence="1">
    <location>
        <begin position="37"/>
        <end position="55"/>
    </location>
</feature>
<dbReference type="KEGG" id="tba:TERMP_00591"/>
<protein>
    <submittedName>
        <fullName evidence="2">Uncharacterized protein</fullName>
    </submittedName>
</protein>
<keyword evidence="1" id="KW-0472">Membrane</keyword>
<evidence type="ECO:0000313" key="2">
    <source>
        <dbReference type="EMBL" id="ADT83568.1"/>
    </source>
</evidence>
<dbReference type="HOGENOM" id="CLU_3003344_0_0_2"/>
<keyword evidence="3" id="KW-1185">Reference proteome</keyword>
<sequence>MYYAVAYLRFGFKFPLFPVAMLFVGMIFYLNSRDQMILKIAGITEIIASLAFLILP</sequence>
<dbReference type="AlphaFoldDB" id="F0LKB0"/>
<dbReference type="PATRIC" id="fig|391623.17.peg.592"/>
<evidence type="ECO:0000256" key="1">
    <source>
        <dbReference type="SAM" id="Phobius"/>
    </source>
</evidence>
<name>F0LKB0_THEBM</name>
<proteinExistence type="predicted"/>